<evidence type="ECO:0000259" key="1">
    <source>
        <dbReference type="Pfam" id="PF06985"/>
    </source>
</evidence>
<dbReference type="STRING" id="341454.A0A4V3SIR8"/>
<dbReference type="EMBL" id="ML220121">
    <property type="protein sequence ID" value="TGZ81115.1"/>
    <property type="molecule type" value="Genomic_DNA"/>
</dbReference>
<dbReference type="Proteomes" id="UP000298138">
    <property type="component" value="Unassembled WGS sequence"/>
</dbReference>
<evidence type="ECO:0000313" key="3">
    <source>
        <dbReference type="Proteomes" id="UP000298138"/>
    </source>
</evidence>
<organism evidence="2 3">
    <name type="scientific">Ascodesmis nigricans</name>
    <dbReference type="NCBI Taxonomy" id="341454"/>
    <lineage>
        <taxon>Eukaryota</taxon>
        <taxon>Fungi</taxon>
        <taxon>Dikarya</taxon>
        <taxon>Ascomycota</taxon>
        <taxon>Pezizomycotina</taxon>
        <taxon>Pezizomycetes</taxon>
        <taxon>Pezizales</taxon>
        <taxon>Ascodesmidaceae</taxon>
        <taxon>Ascodesmis</taxon>
    </lineage>
</organism>
<feature type="domain" description="Heterokaryon incompatibility" evidence="1">
    <location>
        <begin position="82"/>
        <end position="247"/>
    </location>
</feature>
<accession>A0A4V3SIR8</accession>
<dbReference type="InParanoid" id="A0A4V3SIR8"/>
<feature type="non-terminal residue" evidence="2">
    <location>
        <position position="462"/>
    </location>
</feature>
<protein>
    <submittedName>
        <fullName evidence="2">HET-domain-containing protein</fullName>
    </submittedName>
</protein>
<dbReference type="PANTHER" id="PTHR33112:SF16">
    <property type="entry name" value="HETEROKARYON INCOMPATIBILITY DOMAIN-CONTAINING PROTEIN"/>
    <property type="match status" value="1"/>
</dbReference>
<name>A0A4V3SIR8_9PEZI</name>
<dbReference type="PANTHER" id="PTHR33112">
    <property type="entry name" value="DOMAIN PROTEIN, PUTATIVE-RELATED"/>
    <property type="match status" value="1"/>
</dbReference>
<gene>
    <name evidence="2" type="ORF">EX30DRAFT_319529</name>
</gene>
<dbReference type="OrthoDB" id="5125733at2759"/>
<dbReference type="InterPro" id="IPR010730">
    <property type="entry name" value="HET"/>
</dbReference>
<proteinExistence type="predicted"/>
<sequence length="462" mass="52086">MQMALEYLQHCENEHDECRRVIMVDPDSTRRRGAIPTRLIDCGRLGSTDNGAGSRIWIVDTSITAVDGVHGSISHNHPYHQYAALSYVWGDPTTNNSQATACSTTTNITDRMTEGLETRLLPATVRDAVKVTQELGVRWLWIDALCILQDSKDDKIRELPKMRAIYRGAIFTIMAASANGSSEGFLGDREPGNDKYDPEIPFLVPYHNNNNEIHNKLKTGTIFLSPVWKQYDESQEPINSRAWCLQERILSPRALIYASHTLQYRCIRETTSIGHAICAPSVTSSGLDLAPLLNLHGGTNLNSPHSIPQLELRHLWNSIVEEYSRRYLTVPGDKLPAIAAVGDSFHYCFTANCYPRYLAGIWHLRDHSSEYSTENLSLIRGLLWFKSYTSRFPRPEVYRAPSWSWAAVDGHVIMENLDDRVREGRCSPGDVEACCDIMECVTVLKHPTVPFGEVEDAVLRVR</sequence>
<reference evidence="2 3" key="1">
    <citation type="submission" date="2019-04" db="EMBL/GenBank/DDBJ databases">
        <title>Comparative genomics and transcriptomics to analyze fruiting body development in filamentous ascomycetes.</title>
        <authorList>
            <consortium name="DOE Joint Genome Institute"/>
            <person name="Lutkenhaus R."/>
            <person name="Traeger S."/>
            <person name="Breuer J."/>
            <person name="Kuo A."/>
            <person name="Lipzen A."/>
            <person name="Pangilinan J."/>
            <person name="Dilworth D."/>
            <person name="Sandor L."/>
            <person name="Poggeler S."/>
            <person name="Barry K."/>
            <person name="Grigoriev I.V."/>
            <person name="Nowrousian M."/>
        </authorList>
    </citation>
    <scope>NUCLEOTIDE SEQUENCE [LARGE SCALE GENOMIC DNA]</scope>
    <source>
        <strain evidence="2 3">CBS 389.68</strain>
    </source>
</reference>
<keyword evidence="3" id="KW-1185">Reference proteome</keyword>
<dbReference type="AlphaFoldDB" id="A0A4V3SIR8"/>
<dbReference type="Pfam" id="PF06985">
    <property type="entry name" value="HET"/>
    <property type="match status" value="1"/>
</dbReference>
<evidence type="ECO:0000313" key="2">
    <source>
        <dbReference type="EMBL" id="TGZ81115.1"/>
    </source>
</evidence>